<feature type="domain" description="Histidine kinase" evidence="12">
    <location>
        <begin position="243"/>
        <end position="443"/>
    </location>
</feature>
<feature type="domain" description="HAMP" evidence="13">
    <location>
        <begin position="182"/>
        <end position="235"/>
    </location>
</feature>
<evidence type="ECO:0000259" key="12">
    <source>
        <dbReference type="PROSITE" id="PS50109"/>
    </source>
</evidence>
<dbReference type="PRINTS" id="PR00344">
    <property type="entry name" value="BCTRLSENSOR"/>
</dbReference>
<dbReference type="InterPro" id="IPR003661">
    <property type="entry name" value="HisK_dim/P_dom"/>
</dbReference>
<dbReference type="Gene3D" id="1.10.287.130">
    <property type="match status" value="1"/>
</dbReference>
<dbReference type="Pfam" id="PF02518">
    <property type="entry name" value="HATPase_c"/>
    <property type="match status" value="1"/>
</dbReference>
<dbReference type="CDD" id="cd00082">
    <property type="entry name" value="HisKA"/>
    <property type="match status" value="1"/>
</dbReference>
<evidence type="ECO:0000256" key="6">
    <source>
        <dbReference type="ARBA" id="ARBA00022692"/>
    </source>
</evidence>
<dbReference type="InterPro" id="IPR003594">
    <property type="entry name" value="HATPase_dom"/>
</dbReference>
<organism evidence="14 15">
    <name type="scientific">Bradyrhizobium uaiense</name>
    <dbReference type="NCBI Taxonomy" id="2594946"/>
    <lineage>
        <taxon>Bacteria</taxon>
        <taxon>Pseudomonadati</taxon>
        <taxon>Pseudomonadota</taxon>
        <taxon>Alphaproteobacteria</taxon>
        <taxon>Hyphomicrobiales</taxon>
        <taxon>Nitrobacteraceae</taxon>
        <taxon>Bradyrhizobium</taxon>
    </lineage>
</organism>
<evidence type="ECO:0000256" key="4">
    <source>
        <dbReference type="ARBA" id="ARBA00022553"/>
    </source>
</evidence>
<dbReference type="SMART" id="SM00387">
    <property type="entry name" value="HATPase_c"/>
    <property type="match status" value="1"/>
</dbReference>
<dbReference type="GO" id="GO:0005886">
    <property type="term" value="C:plasma membrane"/>
    <property type="evidence" value="ECO:0007669"/>
    <property type="project" value="TreeGrafter"/>
</dbReference>
<keyword evidence="4" id="KW-0597">Phosphoprotein</keyword>
<keyword evidence="6 11" id="KW-0812">Transmembrane</keyword>
<dbReference type="CDD" id="cd00075">
    <property type="entry name" value="HATPase"/>
    <property type="match status" value="1"/>
</dbReference>
<dbReference type="InterPro" id="IPR036097">
    <property type="entry name" value="HisK_dim/P_sf"/>
</dbReference>
<feature type="transmembrane region" description="Helical" evidence="11">
    <location>
        <begin position="162"/>
        <end position="185"/>
    </location>
</feature>
<evidence type="ECO:0000256" key="11">
    <source>
        <dbReference type="SAM" id="Phobius"/>
    </source>
</evidence>
<dbReference type="EC" id="2.7.13.3" evidence="3"/>
<dbReference type="Pfam" id="PF00512">
    <property type="entry name" value="HisKA"/>
    <property type="match status" value="1"/>
</dbReference>
<keyword evidence="15" id="KW-1185">Reference proteome</keyword>
<dbReference type="InterPro" id="IPR005467">
    <property type="entry name" value="His_kinase_dom"/>
</dbReference>
<keyword evidence="8 11" id="KW-1133">Transmembrane helix</keyword>
<dbReference type="InterPro" id="IPR036890">
    <property type="entry name" value="HATPase_C_sf"/>
</dbReference>
<dbReference type="InterPro" id="IPR003660">
    <property type="entry name" value="HAMP_dom"/>
</dbReference>
<dbReference type="AlphaFoldDB" id="A0A6P1BW81"/>
<dbReference type="PROSITE" id="PS50109">
    <property type="entry name" value="HIS_KIN"/>
    <property type="match status" value="1"/>
</dbReference>
<dbReference type="Gene3D" id="3.30.565.10">
    <property type="entry name" value="Histidine kinase-like ATPase, C-terminal domain"/>
    <property type="match status" value="1"/>
</dbReference>
<dbReference type="PANTHER" id="PTHR45436:SF15">
    <property type="entry name" value="SENSOR HISTIDINE KINASE CUSS"/>
    <property type="match status" value="1"/>
</dbReference>
<keyword evidence="9" id="KW-0902">Two-component regulatory system</keyword>
<keyword evidence="5" id="KW-0808">Transferase</keyword>
<name>A0A6P1BW81_9BRAD</name>
<dbReference type="SMART" id="SM00388">
    <property type="entry name" value="HisKA"/>
    <property type="match status" value="1"/>
</dbReference>
<evidence type="ECO:0000256" key="7">
    <source>
        <dbReference type="ARBA" id="ARBA00022777"/>
    </source>
</evidence>
<comment type="subcellular location">
    <subcellularLocation>
        <location evidence="2">Membrane</location>
        <topology evidence="2">Multi-pass membrane protein</topology>
    </subcellularLocation>
</comment>
<evidence type="ECO:0000256" key="3">
    <source>
        <dbReference type="ARBA" id="ARBA00012438"/>
    </source>
</evidence>
<evidence type="ECO:0000313" key="14">
    <source>
        <dbReference type="EMBL" id="NEV02390.1"/>
    </source>
</evidence>
<evidence type="ECO:0000256" key="5">
    <source>
        <dbReference type="ARBA" id="ARBA00022679"/>
    </source>
</evidence>
<dbReference type="PANTHER" id="PTHR45436">
    <property type="entry name" value="SENSOR HISTIDINE KINASE YKOH"/>
    <property type="match status" value="1"/>
</dbReference>
<dbReference type="SUPFAM" id="SSF47384">
    <property type="entry name" value="Homodimeric domain of signal transducing histidine kinase"/>
    <property type="match status" value="1"/>
</dbReference>
<dbReference type="InterPro" id="IPR050428">
    <property type="entry name" value="TCS_sensor_his_kinase"/>
</dbReference>
<comment type="caution">
    <text evidence="14">The sequence shown here is derived from an EMBL/GenBank/DDBJ whole genome shotgun (WGS) entry which is preliminary data.</text>
</comment>
<dbReference type="PROSITE" id="PS50885">
    <property type="entry name" value="HAMP"/>
    <property type="match status" value="1"/>
</dbReference>
<dbReference type="GO" id="GO:0000155">
    <property type="term" value="F:phosphorelay sensor kinase activity"/>
    <property type="evidence" value="ECO:0007669"/>
    <property type="project" value="InterPro"/>
</dbReference>
<dbReference type="EMBL" id="VKHP01000349">
    <property type="protein sequence ID" value="NEV02390.1"/>
    <property type="molecule type" value="Genomic_DNA"/>
</dbReference>
<reference evidence="14 15" key="1">
    <citation type="journal article" date="2020" name="Arch. Microbiol.">
        <title>Bradyrhizobium uaiense sp. nov., a new highly efficient cowpea symbiont.</title>
        <authorList>
            <person name="Cabral Michel D."/>
            <person name="Azarias Guimaraes A."/>
            <person name="Martins da Costa E."/>
            <person name="Soares de Carvalho T."/>
            <person name="Balsanelli E."/>
            <person name="Willems A."/>
            <person name="Maltempi de Souza E."/>
            <person name="de Souza Moreira F.M."/>
        </authorList>
    </citation>
    <scope>NUCLEOTIDE SEQUENCE [LARGE SCALE GENOMIC DNA]</scope>
    <source>
        <strain evidence="14 15">UFLA 03-164</strain>
    </source>
</reference>
<keyword evidence="10 11" id="KW-0472">Membrane</keyword>
<sequence length="455" mass="48961">MTSIARTLTLSLGMAAAVIFFAAVGLVFWLFIAQEPERSACFAAAYVLGRATEVNPGDRLTVRPTARLEELKSQSPDLWYVVAYGDVTSEFGRERRPPLPVSLPFVGPSGLSMLKSLDQNSSFCMVVMHTGHVPELVMMIGNAHVRPDQIAMWFILKNLLEISLYAAGYVLIVAIGVFLAARFVARSIERVTKLALAIDPAAPQGSISLDRVPAELKPLATALNRAFDEIHAYIRTQRRFLGNAAHQLRTPLTLLRARVEDVDDPALRVELIHDVRRLTSLVSAMLDLARLQNGTLEKRPIDLATVTRDVLADFSPSALDAGIELSLEHSDEPATMVQGVEAAIRSALANLVGNALIHARGARCIRASLSRGRVSISDDGAGLSPGSECKLIEPFQTGGTTRNSAGLGLSIVQEIMASHGGDLVIASNRGQGTTACLRFPEAASAMPIQRAAELT</sequence>
<evidence type="ECO:0000256" key="8">
    <source>
        <dbReference type="ARBA" id="ARBA00022989"/>
    </source>
</evidence>
<proteinExistence type="predicted"/>
<protein>
    <recommendedName>
        <fullName evidence="3">histidine kinase</fullName>
        <ecNumber evidence="3">2.7.13.3</ecNumber>
    </recommendedName>
</protein>
<dbReference type="SUPFAM" id="SSF55874">
    <property type="entry name" value="ATPase domain of HSP90 chaperone/DNA topoisomerase II/histidine kinase"/>
    <property type="match status" value="1"/>
</dbReference>
<evidence type="ECO:0000256" key="2">
    <source>
        <dbReference type="ARBA" id="ARBA00004141"/>
    </source>
</evidence>
<accession>A0A6P1BW81</accession>
<comment type="catalytic activity">
    <reaction evidence="1">
        <text>ATP + protein L-histidine = ADP + protein N-phospho-L-histidine.</text>
        <dbReference type="EC" id="2.7.13.3"/>
    </reaction>
</comment>
<evidence type="ECO:0000256" key="9">
    <source>
        <dbReference type="ARBA" id="ARBA00023012"/>
    </source>
</evidence>
<dbReference type="Proteomes" id="UP000468531">
    <property type="component" value="Unassembled WGS sequence"/>
</dbReference>
<keyword evidence="7 14" id="KW-0418">Kinase</keyword>
<evidence type="ECO:0000313" key="15">
    <source>
        <dbReference type="Proteomes" id="UP000468531"/>
    </source>
</evidence>
<gene>
    <name evidence="14" type="ORF">FNJ47_43495</name>
</gene>
<dbReference type="InterPro" id="IPR004358">
    <property type="entry name" value="Sig_transdc_His_kin-like_C"/>
</dbReference>
<evidence type="ECO:0000259" key="13">
    <source>
        <dbReference type="PROSITE" id="PS50885"/>
    </source>
</evidence>
<evidence type="ECO:0000256" key="10">
    <source>
        <dbReference type="ARBA" id="ARBA00023136"/>
    </source>
</evidence>
<evidence type="ECO:0000256" key="1">
    <source>
        <dbReference type="ARBA" id="ARBA00000085"/>
    </source>
</evidence>
<feature type="transmembrane region" description="Helical" evidence="11">
    <location>
        <begin position="12"/>
        <end position="32"/>
    </location>
</feature>